<dbReference type="EC" id="2.-.-.-" evidence="12"/>
<protein>
    <recommendedName>
        <fullName evidence="4 12">GPI ethanolamine phosphate transferase 1</fullName>
        <ecNumber evidence="12">2.-.-.-</ecNumber>
    </recommendedName>
</protein>
<dbReference type="InterPro" id="IPR017852">
    <property type="entry name" value="GPI_EtnP_transferase_1_C"/>
</dbReference>
<evidence type="ECO:0000256" key="1">
    <source>
        <dbReference type="ARBA" id="ARBA00004477"/>
    </source>
</evidence>
<evidence type="ECO:0000256" key="4">
    <source>
        <dbReference type="ARBA" id="ARBA00020831"/>
    </source>
</evidence>
<proteinExistence type="inferred from homology"/>
<keyword evidence="7 12" id="KW-0812">Transmembrane</keyword>
<evidence type="ECO:0000256" key="8">
    <source>
        <dbReference type="ARBA" id="ARBA00022824"/>
    </source>
</evidence>
<feature type="transmembrane region" description="Helical" evidence="12">
    <location>
        <begin position="66"/>
        <end position="86"/>
    </location>
</feature>
<comment type="similarity">
    <text evidence="3 12">Belongs to the PIGG/PIGN/PIGO family. PIGN subfamily.</text>
</comment>
<evidence type="ECO:0000256" key="9">
    <source>
        <dbReference type="ARBA" id="ARBA00022989"/>
    </source>
</evidence>
<evidence type="ECO:0000256" key="11">
    <source>
        <dbReference type="ARBA" id="ARBA00023180"/>
    </source>
</evidence>
<gene>
    <name evidence="14" type="ORF">HOLleu_12831</name>
</gene>
<dbReference type="Pfam" id="PF01663">
    <property type="entry name" value="Phosphodiest"/>
    <property type="match status" value="1"/>
</dbReference>
<comment type="caution">
    <text evidence="14">The sequence shown here is derived from an EMBL/GenBank/DDBJ whole genome shotgun (WGS) entry which is preliminary data.</text>
</comment>
<dbReference type="InterPro" id="IPR037671">
    <property type="entry name" value="PIGN_N"/>
</dbReference>
<keyword evidence="15" id="KW-1185">Reference proteome</keyword>
<feature type="transmembrane region" description="Helical" evidence="12">
    <location>
        <begin position="816"/>
        <end position="837"/>
    </location>
</feature>
<name>A0A9Q1CBK2_HOLLE</name>
<feature type="transmembrane region" description="Helical" evidence="12">
    <location>
        <begin position="503"/>
        <end position="525"/>
    </location>
</feature>
<dbReference type="GO" id="GO:0005789">
    <property type="term" value="C:endoplasmic reticulum membrane"/>
    <property type="evidence" value="ECO:0007669"/>
    <property type="project" value="UniProtKB-SubCell"/>
</dbReference>
<keyword evidence="9 12" id="KW-1133">Transmembrane helix</keyword>
<feature type="transmembrane region" description="Helical" evidence="12">
    <location>
        <begin position="751"/>
        <end position="777"/>
    </location>
</feature>
<dbReference type="EMBL" id="JAIZAY010000005">
    <property type="protein sequence ID" value="KAJ8041902.1"/>
    <property type="molecule type" value="Genomic_DNA"/>
</dbReference>
<organism evidence="14 15">
    <name type="scientific">Holothuria leucospilota</name>
    <name type="common">Black long sea cucumber</name>
    <name type="synonym">Mertensiothuria leucospilota</name>
    <dbReference type="NCBI Taxonomy" id="206669"/>
    <lineage>
        <taxon>Eukaryota</taxon>
        <taxon>Metazoa</taxon>
        <taxon>Echinodermata</taxon>
        <taxon>Eleutherozoa</taxon>
        <taxon>Echinozoa</taxon>
        <taxon>Holothuroidea</taxon>
        <taxon>Aspidochirotacea</taxon>
        <taxon>Aspidochirotida</taxon>
        <taxon>Holothuriidae</taxon>
        <taxon>Holothuria</taxon>
    </lineage>
</organism>
<feature type="transmembrane region" description="Helical" evidence="12">
    <location>
        <begin position="657"/>
        <end position="676"/>
    </location>
</feature>
<dbReference type="PANTHER" id="PTHR12250">
    <property type="entry name" value="PHOSPHATIDYLINOSITOL GLYCAN, CLASS N"/>
    <property type="match status" value="1"/>
</dbReference>
<feature type="transmembrane region" description="Helical" evidence="12">
    <location>
        <begin position="718"/>
        <end position="739"/>
    </location>
</feature>
<evidence type="ECO:0000256" key="3">
    <source>
        <dbReference type="ARBA" id="ARBA00008400"/>
    </source>
</evidence>
<comment type="pathway">
    <text evidence="2 12">Glycolipid biosynthesis; glycosylphosphatidylinositol-anchor biosynthesis.</text>
</comment>
<evidence type="ECO:0000256" key="10">
    <source>
        <dbReference type="ARBA" id="ARBA00023136"/>
    </source>
</evidence>
<evidence type="ECO:0000256" key="5">
    <source>
        <dbReference type="ARBA" id="ARBA00022502"/>
    </source>
</evidence>
<keyword evidence="8 12" id="KW-0256">Endoplasmic reticulum</keyword>
<dbReference type="InterPro" id="IPR007070">
    <property type="entry name" value="GPI_EtnP_transferase_1"/>
</dbReference>
<dbReference type="FunFam" id="3.40.720.10:FF:000091">
    <property type="entry name" value="Phosphatidylinositol glycan anchor biosynthesis, class N"/>
    <property type="match status" value="1"/>
</dbReference>
<evidence type="ECO:0000313" key="14">
    <source>
        <dbReference type="EMBL" id="KAJ8041902.1"/>
    </source>
</evidence>
<dbReference type="InterPro" id="IPR002591">
    <property type="entry name" value="Phosphodiest/P_Trfase"/>
</dbReference>
<feature type="domain" description="GPI ethanolamine phosphate transferase 1 C-terminal" evidence="13">
    <location>
        <begin position="659"/>
        <end position="865"/>
    </location>
</feature>
<evidence type="ECO:0000259" key="13">
    <source>
        <dbReference type="Pfam" id="PF04987"/>
    </source>
</evidence>
<dbReference type="InterPro" id="IPR017850">
    <property type="entry name" value="Alkaline_phosphatase_core_sf"/>
</dbReference>
<dbReference type="Gene3D" id="3.40.720.10">
    <property type="entry name" value="Alkaline Phosphatase, subunit A"/>
    <property type="match status" value="1"/>
</dbReference>
<dbReference type="OrthoDB" id="2748310at2759"/>
<accession>A0A9Q1CBK2</accession>
<keyword evidence="11" id="KW-0325">Glycoprotein</keyword>
<comment type="subcellular location">
    <subcellularLocation>
        <location evidence="1 12">Endoplasmic reticulum membrane</location>
        <topology evidence="1 12">Multi-pass membrane protein</topology>
    </subcellularLocation>
</comment>
<evidence type="ECO:0000256" key="12">
    <source>
        <dbReference type="RuleBase" id="RU367138"/>
    </source>
</evidence>
<comment type="function">
    <text evidence="12">Ethanolamine phosphate transferase involved in glycosylphosphatidylinositol-anchor biosynthesis. Transfers ethanolamine phosphate to the first alpha-1,4-linked mannose of the glycosylphosphatidylinositol precursor of GPI-anchor.</text>
</comment>
<feature type="transmembrane region" description="Helical" evidence="12">
    <location>
        <begin position="843"/>
        <end position="863"/>
    </location>
</feature>
<feature type="transmembrane region" description="Helical" evidence="12">
    <location>
        <begin position="599"/>
        <end position="619"/>
    </location>
</feature>
<dbReference type="PANTHER" id="PTHR12250:SF0">
    <property type="entry name" value="GPI ETHANOLAMINE PHOSPHATE TRANSFERASE 1"/>
    <property type="match status" value="1"/>
</dbReference>
<keyword evidence="10 12" id="KW-0472">Membrane</keyword>
<dbReference type="SUPFAM" id="SSF53649">
    <property type="entry name" value="Alkaline phosphatase-like"/>
    <property type="match status" value="1"/>
</dbReference>
<dbReference type="Pfam" id="PF04987">
    <property type="entry name" value="PigN"/>
    <property type="match status" value="1"/>
</dbReference>
<feature type="transmembrane region" description="Helical" evidence="12">
    <location>
        <begin position="625"/>
        <end position="645"/>
    </location>
</feature>
<feature type="transmembrane region" description="Helical" evidence="12">
    <location>
        <begin position="570"/>
        <end position="587"/>
    </location>
</feature>
<evidence type="ECO:0000256" key="6">
    <source>
        <dbReference type="ARBA" id="ARBA00022679"/>
    </source>
</evidence>
<dbReference type="FunFam" id="3.40.720.10:FF:000088">
    <property type="entry name" value="Phosphatidylinositol glycan anchor biosynthesis, class N"/>
    <property type="match status" value="1"/>
</dbReference>
<dbReference type="GO" id="GO:0051377">
    <property type="term" value="F:mannose-ethanolamine phosphotransferase activity"/>
    <property type="evidence" value="ECO:0007669"/>
    <property type="project" value="UniProtKB-UniRule"/>
</dbReference>
<feature type="transmembrane region" description="Helical" evidence="12">
    <location>
        <begin position="545"/>
        <end position="564"/>
    </location>
</feature>
<sequence length="888" mass="100184">MLSYQQLPSSYCYSIEISSFRQCQVKSFGKKSCLEVPYDQKARHRQIWREECSNCARNIFRMDIQLAIIAFAIHIVFFASIFDIYFTSPLVHGMTPYKTNLEPPAKRLVLFVADGMRADKFFSLNDTGQSRAPFLRNIIETSGSWGVSHTRVPTESRPGHVALIAGFYEDVSAVAKGWKENPVEFDSVFNESRFTWSWGSPDILPMFAKGATGDHVFTHSYPAEVEDFAEADASKTDTWVFDRVEEFFNKSKDDQVLQQRLQLDQVVFFLHLLGIDTNGHSHKPFSMEYLENIKLVDAGVQKMVDIIENYYNFDEKTAYLLTADHGMTDWGSHGASHPDETLTPLVAWGSGINKPGPSNKKEFHDNFLEEWSLSHLQRMDVNQADIAPLMSSLIGTPYPLNSVGLLPVGYLDNSLPFKAESLFTNAKQILAQYEVKEQHMQQTTLTIFFRPYKKLSSSGRLKVLADIKQSIKDGAFEQAISKSQDVIKVALEGLNYYQTYDRLFLGISVTLSYLGWMAYLLFQVIHHHTNLLPHSESMSRKPHQINVTISFIIIGSLVTALLVIQSSPPMYYVYCLLPVLLWHAVCQNYKTFTTAFHQVSQNCGFSSILTNGILCLLGVETLVLSLFYREVISIGLVAIAMWPLLSSMRRNHLVSLSKVLAGVCLFIAGIFCLHQLPPSYTSGVYRVQLFIIVMATFLVHSTWSSIDQGNGLPVINQTLSWCILMASFFVPSAVSMAMIPRLLSIGLAFSSAYILLSTSHEGFFCLVLSVVMFFWLLCEQKSSKMTSTKLLEISFGDVTNLDRGPSRKLEQVDLRCAFFFVFFILTAFFGTGNIASINSFDPSAVYCFLTVFNPFVMGTLLLWKVSRLISNLLPPLTMYQGTQPNLPY</sequence>
<dbReference type="GO" id="GO:0006506">
    <property type="term" value="P:GPI anchor biosynthetic process"/>
    <property type="evidence" value="ECO:0007669"/>
    <property type="project" value="UniProtKB-KW"/>
</dbReference>
<evidence type="ECO:0000256" key="7">
    <source>
        <dbReference type="ARBA" id="ARBA00022692"/>
    </source>
</evidence>
<dbReference type="AlphaFoldDB" id="A0A9Q1CBK2"/>
<dbReference type="Proteomes" id="UP001152320">
    <property type="component" value="Chromosome 5"/>
</dbReference>
<keyword evidence="6 12" id="KW-0808">Transferase</keyword>
<evidence type="ECO:0000256" key="2">
    <source>
        <dbReference type="ARBA" id="ARBA00004687"/>
    </source>
</evidence>
<feature type="transmembrane region" description="Helical" evidence="12">
    <location>
        <begin position="688"/>
        <end position="706"/>
    </location>
</feature>
<evidence type="ECO:0000313" key="15">
    <source>
        <dbReference type="Proteomes" id="UP001152320"/>
    </source>
</evidence>
<dbReference type="CDD" id="cd16020">
    <property type="entry name" value="GPI_EPT_1"/>
    <property type="match status" value="1"/>
</dbReference>
<keyword evidence="5 12" id="KW-0337">GPI-anchor biosynthesis</keyword>
<reference evidence="14" key="1">
    <citation type="submission" date="2021-10" db="EMBL/GenBank/DDBJ databases">
        <title>Tropical sea cucumber genome reveals ecological adaptation and Cuvierian tubules defense mechanism.</title>
        <authorList>
            <person name="Chen T."/>
        </authorList>
    </citation>
    <scope>NUCLEOTIDE SEQUENCE</scope>
    <source>
        <strain evidence="14">Nanhai2018</strain>
        <tissue evidence="14">Muscle</tissue>
    </source>
</reference>